<dbReference type="PANTHER" id="PTHR11803">
    <property type="entry name" value="2-IMINOBUTANOATE/2-IMINOPROPANOATE DEAMINASE RIDA"/>
    <property type="match status" value="1"/>
</dbReference>
<accession>A0A1B7X9S0</accession>
<dbReference type="GO" id="GO:0005829">
    <property type="term" value="C:cytosol"/>
    <property type="evidence" value="ECO:0007669"/>
    <property type="project" value="TreeGrafter"/>
</dbReference>
<comment type="caution">
    <text evidence="2">The sequence shown here is derived from an EMBL/GenBank/DDBJ whole genome shotgun (WGS) entry which is preliminary data.</text>
</comment>
<organism evidence="2 3">
    <name type="scientific">Halodesulfovibrio spirochaetisodalis</name>
    <dbReference type="NCBI Taxonomy" id="1560234"/>
    <lineage>
        <taxon>Bacteria</taxon>
        <taxon>Pseudomonadati</taxon>
        <taxon>Thermodesulfobacteriota</taxon>
        <taxon>Desulfovibrionia</taxon>
        <taxon>Desulfovibrionales</taxon>
        <taxon>Desulfovibrionaceae</taxon>
        <taxon>Halodesulfovibrio</taxon>
    </lineage>
</organism>
<dbReference type="RefSeq" id="WP_066857830.1">
    <property type="nucleotide sequence ID" value="NZ_JXMS01000031.1"/>
</dbReference>
<name>A0A1B7X9S0_9BACT</name>
<comment type="similarity">
    <text evidence="1">Belongs to the RutC family.</text>
</comment>
<protein>
    <submittedName>
        <fullName evidence="2">Endoribonuclease L-PSP</fullName>
    </submittedName>
</protein>
<sequence length="129" mass="13757">MSTKKPIFSEKAPAAVGPYSQAIESDGFVFASGMLPIDPATGNMREGTIADRAHQALTNLKAVAESAGCTLEDAVKTTVFLTDVNDGKEVNAVYAEYFSEPFPARSAFQVAALPLGADIEIEVIFRKKN</sequence>
<dbReference type="CDD" id="cd00448">
    <property type="entry name" value="YjgF_YER057c_UK114_family"/>
    <property type="match status" value="1"/>
</dbReference>
<gene>
    <name evidence="2" type="ORF">SP90_14510</name>
</gene>
<dbReference type="Pfam" id="PF01042">
    <property type="entry name" value="Ribonuc_L-PSP"/>
    <property type="match status" value="1"/>
</dbReference>
<evidence type="ECO:0000256" key="1">
    <source>
        <dbReference type="ARBA" id="ARBA00010552"/>
    </source>
</evidence>
<dbReference type="Gene3D" id="3.30.1330.40">
    <property type="entry name" value="RutC-like"/>
    <property type="match status" value="1"/>
</dbReference>
<dbReference type="Proteomes" id="UP000091979">
    <property type="component" value="Unassembled WGS sequence"/>
</dbReference>
<dbReference type="EMBL" id="JXMS01000031">
    <property type="protein sequence ID" value="OBQ46096.1"/>
    <property type="molecule type" value="Genomic_DNA"/>
</dbReference>
<dbReference type="InterPro" id="IPR006056">
    <property type="entry name" value="RidA"/>
</dbReference>
<dbReference type="PATRIC" id="fig|1560234.3.peg.2180"/>
<dbReference type="InterPro" id="IPR019897">
    <property type="entry name" value="RidA_CS"/>
</dbReference>
<dbReference type="InterPro" id="IPR006175">
    <property type="entry name" value="YjgF/YER057c/UK114"/>
</dbReference>
<evidence type="ECO:0000313" key="2">
    <source>
        <dbReference type="EMBL" id="OBQ46096.1"/>
    </source>
</evidence>
<dbReference type="GO" id="GO:0019239">
    <property type="term" value="F:deaminase activity"/>
    <property type="evidence" value="ECO:0007669"/>
    <property type="project" value="TreeGrafter"/>
</dbReference>
<reference evidence="2 3" key="1">
    <citation type="submission" date="2015-01" db="EMBL/GenBank/DDBJ databases">
        <title>Desulfovibrio sp. JC271 draft genome sequence.</title>
        <authorList>
            <person name="Shivani Y."/>
            <person name="Subhash Y."/>
            <person name="Sasikala C."/>
            <person name="Ramana C.V."/>
        </authorList>
    </citation>
    <scope>NUCLEOTIDE SEQUENCE [LARGE SCALE GENOMIC DNA]</scope>
    <source>
        <strain evidence="2 3">JC271</strain>
    </source>
</reference>
<dbReference type="FunFam" id="3.30.1330.40:FF:000001">
    <property type="entry name" value="L-PSP family endoribonuclease"/>
    <property type="match status" value="1"/>
</dbReference>
<dbReference type="PANTHER" id="PTHR11803:SF58">
    <property type="entry name" value="PROTEIN HMF1-RELATED"/>
    <property type="match status" value="1"/>
</dbReference>
<dbReference type="STRING" id="1560234.SP90_14510"/>
<proteinExistence type="inferred from homology"/>
<dbReference type="SUPFAM" id="SSF55298">
    <property type="entry name" value="YjgF-like"/>
    <property type="match status" value="1"/>
</dbReference>
<dbReference type="PROSITE" id="PS01094">
    <property type="entry name" value="UPF0076"/>
    <property type="match status" value="1"/>
</dbReference>
<dbReference type="OrthoDB" id="9808943at2"/>
<dbReference type="NCBIfam" id="TIGR00004">
    <property type="entry name" value="Rid family detoxifying hydrolase"/>
    <property type="match status" value="1"/>
</dbReference>
<keyword evidence="3" id="KW-1185">Reference proteome</keyword>
<dbReference type="InterPro" id="IPR035959">
    <property type="entry name" value="RutC-like_sf"/>
</dbReference>
<evidence type="ECO:0000313" key="3">
    <source>
        <dbReference type="Proteomes" id="UP000091979"/>
    </source>
</evidence>
<dbReference type="AlphaFoldDB" id="A0A1B7X9S0"/>